<dbReference type="SUPFAM" id="SSF160387">
    <property type="entry name" value="NosL/MerB-like"/>
    <property type="match status" value="1"/>
</dbReference>
<dbReference type="PANTHER" id="PTHR41247:SF1">
    <property type="entry name" value="HTH-TYPE TRANSCRIPTIONAL REPRESSOR YCNK"/>
    <property type="match status" value="1"/>
</dbReference>
<reference evidence="1 2" key="1">
    <citation type="submission" date="2020-05" db="EMBL/GenBank/DDBJ databases">
        <title>Draft genome of Flavobacterium sp. IMCC34852.</title>
        <authorList>
            <person name="Song J."/>
            <person name="Cho J.-C."/>
        </authorList>
    </citation>
    <scope>NUCLEOTIDE SEQUENCE [LARGE SCALE GENOMIC DNA]</scope>
    <source>
        <strain evidence="1 2">IMCC34852</strain>
    </source>
</reference>
<dbReference type="InterPro" id="IPR008719">
    <property type="entry name" value="N2O_reductase_NosL"/>
</dbReference>
<keyword evidence="2" id="KW-1185">Reference proteome</keyword>
<evidence type="ECO:0008006" key="3">
    <source>
        <dbReference type="Google" id="ProtNLM"/>
    </source>
</evidence>
<name>A0A7Y3R6P3_9FLAO</name>
<dbReference type="PANTHER" id="PTHR41247">
    <property type="entry name" value="HTH-TYPE TRANSCRIPTIONAL REPRESSOR YCNK"/>
    <property type="match status" value="1"/>
</dbReference>
<dbReference type="RefSeq" id="WP_171221103.1">
    <property type="nucleotide sequence ID" value="NZ_CP121446.1"/>
</dbReference>
<protein>
    <recommendedName>
        <fullName evidence="3">Nitrous oxide reductase</fullName>
    </recommendedName>
</protein>
<evidence type="ECO:0000313" key="2">
    <source>
        <dbReference type="Proteomes" id="UP000536509"/>
    </source>
</evidence>
<sequence>MRTIALTCIALLTLISCGSNEPKPIKINTDSCDFCKMTIANGQFGAELITKKGRYYKFDDLACMVQFAKSNTVVPYQSFFVNDYLKDNTLIPAETAHFIKGGKINSPMRGNLAAFSSAKEQAEFGQKLEAQPTTWSEVYNAYK</sequence>
<proteinExistence type="predicted"/>
<evidence type="ECO:0000313" key="1">
    <source>
        <dbReference type="EMBL" id="NNT70898.1"/>
    </source>
</evidence>
<accession>A0A7Y3R6P3</accession>
<dbReference type="Pfam" id="PF05573">
    <property type="entry name" value="NosL"/>
    <property type="match status" value="1"/>
</dbReference>
<organism evidence="1 2">
    <name type="scientific">Flavobacterium rivulicola</name>
    <dbReference type="NCBI Taxonomy" id="2732161"/>
    <lineage>
        <taxon>Bacteria</taxon>
        <taxon>Pseudomonadati</taxon>
        <taxon>Bacteroidota</taxon>
        <taxon>Flavobacteriia</taxon>
        <taxon>Flavobacteriales</taxon>
        <taxon>Flavobacteriaceae</taxon>
        <taxon>Flavobacterium</taxon>
    </lineage>
</organism>
<dbReference type="Proteomes" id="UP000536509">
    <property type="component" value="Unassembled WGS sequence"/>
</dbReference>
<dbReference type="EMBL" id="JABEVX010000001">
    <property type="protein sequence ID" value="NNT70898.1"/>
    <property type="molecule type" value="Genomic_DNA"/>
</dbReference>
<dbReference type="AlphaFoldDB" id="A0A7Y3R6P3"/>
<comment type="caution">
    <text evidence="1">The sequence shown here is derived from an EMBL/GenBank/DDBJ whole genome shotgun (WGS) entry which is preliminary data.</text>
</comment>
<dbReference type="PROSITE" id="PS51257">
    <property type="entry name" value="PROKAR_LIPOPROTEIN"/>
    <property type="match status" value="1"/>
</dbReference>
<gene>
    <name evidence="1" type="ORF">HKT18_01600</name>
</gene>